<dbReference type="Gene3D" id="2.60.120.10">
    <property type="entry name" value="Jelly Rolls"/>
    <property type="match status" value="1"/>
</dbReference>
<dbReference type="GO" id="GO:0008830">
    <property type="term" value="F:dTDP-4-dehydrorhamnose 3,5-epimerase activity"/>
    <property type="evidence" value="ECO:0007669"/>
    <property type="project" value="UniProtKB-UniRule"/>
</dbReference>
<evidence type="ECO:0000256" key="1">
    <source>
        <dbReference type="ARBA" id="ARBA00001298"/>
    </source>
</evidence>
<sequence length="188" mass="21369">MKFHPTPLHGAYTIELEKRGDDRGFFARFFCQKEFEAAGVPMSIVQINNSLSAKAGTLRGMHYQLAPAAEIKVVRCIRGALYDAIVDLRPDSPTFGKWFGVELTAENRTMIFVPQGFAHGLITLTDDTEAFYLVNAFYSPEHERGLRFDDPRFGIEWPRQPVEISDKDRSWPDFDPVFHGIESLRGLT</sequence>
<evidence type="ECO:0000256" key="7">
    <source>
        <dbReference type="RuleBase" id="RU364069"/>
    </source>
</evidence>
<feature type="site" description="Participates in a stacking interaction with the thymidine ring of dTDP-4-oxo-6-deoxyglucose" evidence="6">
    <location>
        <position position="138"/>
    </location>
</feature>
<protein>
    <recommendedName>
        <fullName evidence="4 7">dTDP-4-dehydrorhamnose 3,5-epimerase</fullName>
        <ecNumber evidence="3 7">5.1.3.13</ecNumber>
    </recommendedName>
    <alternativeName>
        <fullName evidence="7">Thymidine diphospho-4-keto-rhamnose 3,5-epimerase</fullName>
    </alternativeName>
</protein>
<dbReference type="OrthoDB" id="9800680at2"/>
<gene>
    <name evidence="8" type="ORF">CQ12_07150</name>
</gene>
<name>A0A0R3LD45_9BRAD</name>
<dbReference type="UniPathway" id="UPA00124"/>
<evidence type="ECO:0000313" key="9">
    <source>
        <dbReference type="Proteomes" id="UP000050863"/>
    </source>
</evidence>
<dbReference type="GO" id="GO:0005829">
    <property type="term" value="C:cytosol"/>
    <property type="evidence" value="ECO:0007669"/>
    <property type="project" value="TreeGrafter"/>
</dbReference>
<dbReference type="CDD" id="cd00438">
    <property type="entry name" value="cupin_RmlC"/>
    <property type="match status" value="1"/>
</dbReference>
<feature type="active site" description="Proton donor" evidence="5">
    <location>
        <position position="132"/>
    </location>
</feature>
<evidence type="ECO:0000256" key="4">
    <source>
        <dbReference type="ARBA" id="ARBA00019595"/>
    </source>
</evidence>
<dbReference type="InterPro" id="IPR011051">
    <property type="entry name" value="RmlC_Cupin_sf"/>
</dbReference>
<dbReference type="AlphaFoldDB" id="A0A0R3LD45"/>
<organism evidence="8 9">
    <name type="scientific">Bradyrhizobium jicamae</name>
    <dbReference type="NCBI Taxonomy" id="280332"/>
    <lineage>
        <taxon>Bacteria</taxon>
        <taxon>Pseudomonadati</taxon>
        <taxon>Pseudomonadota</taxon>
        <taxon>Alphaproteobacteria</taxon>
        <taxon>Hyphomicrobiales</taxon>
        <taxon>Nitrobacteraceae</taxon>
        <taxon>Bradyrhizobium</taxon>
    </lineage>
</organism>
<comment type="pathway">
    <text evidence="7">Carbohydrate biosynthesis; dTDP-L-rhamnose biosynthesis.</text>
</comment>
<comment type="similarity">
    <text evidence="7">Belongs to the dTDP-4-dehydrorhamnose 3,5-epimerase family.</text>
</comment>
<comment type="subunit">
    <text evidence="7">Homodimer.</text>
</comment>
<dbReference type="SUPFAM" id="SSF51182">
    <property type="entry name" value="RmlC-like cupins"/>
    <property type="match status" value="1"/>
</dbReference>
<dbReference type="PANTHER" id="PTHR21047">
    <property type="entry name" value="DTDP-6-DEOXY-D-GLUCOSE-3,5 EPIMERASE"/>
    <property type="match status" value="1"/>
</dbReference>
<keyword evidence="7" id="KW-0413">Isomerase</keyword>
<evidence type="ECO:0000256" key="3">
    <source>
        <dbReference type="ARBA" id="ARBA00012098"/>
    </source>
</evidence>
<dbReference type="GO" id="GO:0000271">
    <property type="term" value="P:polysaccharide biosynthetic process"/>
    <property type="evidence" value="ECO:0007669"/>
    <property type="project" value="TreeGrafter"/>
</dbReference>
<evidence type="ECO:0000256" key="5">
    <source>
        <dbReference type="PIRSR" id="PIRSR600888-1"/>
    </source>
</evidence>
<dbReference type="InterPro" id="IPR000888">
    <property type="entry name" value="RmlC-like"/>
</dbReference>
<dbReference type="NCBIfam" id="TIGR01221">
    <property type="entry name" value="rmlC"/>
    <property type="match status" value="1"/>
</dbReference>
<comment type="catalytic activity">
    <reaction evidence="1 7">
        <text>dTDP-4-dehydro-6-deoxy-alpha-D-glucose = dTDP-4-dehydro-beta-L-rhamnose</text>
        <dbReference type="Rhea" id="RHEA:16969"/>
        <dbReference type="ChEBI" id="CHEBI:57649"/>
        <dbReference type="ChEBI" id="CHEBI:62830"/>
        <dbReference type="EC" id="5.1.3.13"/>
    </reaction>
</comment>
<evidence type="ECO:0000256" key="2">
    <source>
        <dbReference type="ARBA" id="ARBA00001997"/>
    </source>
</evidence>
<dbReference type="STRING" id="280332.CQ12_07150"/>
<dbReference type="InterPro" id="IPR014710">
    <property type="entry name" value="RmlC-like_jellyroll"/>
</dbReference>
<reference evidence="8 9" key="1">
    <citation type="submission" date="2014-03" db="EMBL/GenBank/DDBJ databases">
        <title>Bradyrhizobium valentinum sp. nov., isolated from effective nodules of Lupinus mariae-josephae, a lupine endemic of basic-lime soils in Eastern Spain.</title>
        <authorList>
            <person name="Duran D."/>
            <person name="Rey L."/>
            <person name="Navarro A."/>
            <person name="Busquets A."/>
            <person name="Imperial J."/>
            <person name="Ruiz-Argueso T."/>
        </authorList>
    </citation>
    <scope>NUCLEOTIDE SEQUENCE [LARGE SCALE GENOMIC DNA]</scope>
    <source>
        <strain evidence="8 9">PAC68</strain>
    </source>
</reference>
<dbReference type="EC" id="5.1.3.13" evidence="3 7"/>
<proteinExistence type="inferred from homology"/>
<comment type="caution">
    <text evidence="8">The sequence shown here is derived from an EMBL/GenBank/DDBJ whole genome shotgun (WGS) entry which is preliminary data.</text>
</comment>
<dbReference type="GO" id="GO:0019305">
    <property type="term" value="P:dTDP-rhamnose biosynthetic process"/>
    <property type="evidence" value="ECO:0007669"/>
    <property type="project" value="UniProtKB-UniRule"/>
</dbReference>
<feature type="active site" description="Proton acceptor" evidence="5">
    <location>
        <position position="62"/>
    </location>
</feature>
<evidence type="ECO:0000313" key="8">
    <source>
        <dbReference type="EMBL" id="KRR02838.1"/>
    </source>
</evidence>
<keyword evidence="9" id="KW-1185">Reference proteome</keyword>
<comment type="function">
    <text evidence="2 7">Catalyzes the epimerization of the C3' and C5'positions of dTDP-6-deoxy-D-xylo-4-hexulose, forming dTDP-6-deoxy-L-lyxo-4-hexulose.</text>
</comment>
<dbReference type="EMBL" id="LLXZ01000152">
    <property type="protein sequence ID" value="KRR02838.1"/>
    <property type="molecule type" value="Genomic_DNA"/>
</dbReference>
<evidence type="ECO:0000256" key="6">
    <source>
        <dbReference type="PIRSR" id="PIRSR600888-3"/>
    </source>
</evidence>
<dbReference type="PANTHER" id="PTHR21047:SF2">
    <property type="entry name" value="THYMIDINE DIPHOSPHO-4-KETO-RHAMNOSE 3,5-EPIMERASE"/>
    <property type="match status" value="1"/>
</dbReference>
<dbReference type="Proteomes" id="UP000050863">
    <property type="component" value="Unassembled WGS sequence"/>
</dbReference>
<accession>A0A0R3LD45</accession>
<dbReference type="Pfam" id="PF00908">
    <property type="entry name" value="dTDP_sugar_isom"/>
    <property type="match status" value="1"/>
</dbReference>